<proteinExistence type="predicted"/>
<dbReference type="NCBIfam" id="TIGR04183">
    <property type="entry name" value="Por_Secre_tail"/>
    <property type="match status" value="1"/>
</dbReference>
<protein>
    <submittedName>
        <fullName evidence="2">T9SS type A sorting domain-containing protein</fullName>
    </submittedName>
</protein>
<feature type="domain" description="FlgD/Vpr Ig-like" evidence="1">
    <location>
        <begin position="197"/>
        <end position="260"/>
    </location>
</feature>
<organism evidence="2 3">
    <name type="scientific">Eiseniibacteriota bacterium</name>
    <dbReference type="NCBI Taxonomy" id="2212470"/>
    <lineage>
        <taxon>Bacteria</taxon>
        <taxon>Candidatus Eiseniibacteriota</taxon>
    </lineage>
</organism>
<comment type="caution">
    <text evidence="2">The sequence shown here is derived from an EMBL/GenBank/DDBJ whole genome shotgun (WGS) entry which is preliminary data.</text>
</comment>
<dbReference type="InterPro" id="IPR025965">
    <property type="entry name" value="FlgD/Vpr_Ig-like"/>
</dbReference>
<dbReference type="EMBL" id="JABDJR010000550">
    <property type="protein sequence ID" value="NNF07802.1"/>
    <property type="molecule type" value="Genomic_DNA"/>
</dbReference>
<dbReference type="Pfam" id="PF13860">
    <property type="entry name" value="FlgD_ig"/>
    <property type="match status" value="1"/>
</dbReference>
<name>A0A7Y2EBD3_UNCEI</name>
<evidence type="ECO:0000259" key="1">
    <source>
        <dbReference type="Pfam" id="PF13860"/>
    </source>
</evidence>
<sequence length="272" mass="29220">SMNGEAASEPSARRLLNDWLGVSYTCGTVRDANCPSGTVIDEVACIELAPSGGDFPGNDDAVVLVGNGCPNLRSFDVLNTQSGSGGSLAGNELYRGPLKGDVPYHSISNQMTQGPFYKSVLDGASVHYRRDELTCSDPAPVEDRLTRVLNWFGYGSPQICEDPLAALDVDLGYEPEEAAQPTLSAFSPSPLRAAGIGAFHTSLEAPALAAIQIFDLQGRLIKEVHKGLLEAGNHRWSWNGGDERGKRVAQGVYFIRFHTSRADLTERLVVLN</sequence>
<dbReference type="Gene3D" id="2.60.40.4070">
    <property type="match status" value="1"/>
</dbReference>
<dbReference type="Proteomes" id="UP000547674">
    <property type="component" value="Unassembled WGS sequence"/>
</dbReference>
<gene>
    <name evidence="2" type="ORF">HKN21_13645</name>
</gene>
<dbReference type="AlphaFoldDB" id="A0A7Y2EBD3"/>
<feature type="non-terminal residue" evidence="2">
    <location>
        <position position="1"/>
    </location>
</feature>
<dbReference type="InterPro" id="IPR026444">
    <property type="entry name" value="Secre_tail"/>
</dbReference>
<evidence type="ECO:0000313" key="3">
    <source>
        <dbReference type="Proteomes" id="UP000547674"/>
    </source>
</evidence>
<reference evidence="2 3" key="1">
    <citation type="submission" date="2020-03" db="EMBL/GenBank/DDBJ databases">
        <title>Metabolic flexibility allows generalist bacteria to become dominant in a frequently disturbed ecosystem.</title>
        <authorList>
            <person name="Chen Y.-J."/>
            <person name="Leung P.M."/>
            <person name="Bay S.K."/>
            <person name="Hugenholtz P."/>
            <person name="Kessler A.J."/>
            <person name="Shelley G."/>
            <person name="Waite D.W."/>
            <person name="Cook P.L."/>
            <person name="Greening C."/>
        </authorList>
    </citation>
    <scope>NUCLEOTIDE SEQUENCE [LARGE SCALE GENOMIC DNA]</scope>
    <source>
        <strain evidence="2">SS_bin_28</strain>
    </source>
</reference>
<accession>A0A7Y2EBD3</accession>
<evidence type="ECO:0000313" key="2">
    <source>
        <dbReference type="EMBL" id="NNF07802.1"/>
    </source>
</evidence>